<dbReference type="AlphaFoldDB" id="A0A7E4UTA3"/>
<sequence>MFPSEVKSRRTPYLSECRSIKEFASFDFLTMDACIFLTKPVSLMLSGMDVALARVRFTGFGVVDDDDSMKRESLRDFGLPC</sequence>
<dbReference type="WBParaSite" id="Pan_g12579.t1">
    <property type="protein sequence ID" value="Pan_g12579.t1"/>
    <property type="gene ID" value="Pan_g12579"/>
</dbReference>
<name>A0A7E4UTA3_PANRE</name>
<reference evidence="1" key="1">
    <citation type="journal article" date="2013" name="Genetics">
        <title>The draft genome and transcriptome of Panagrellus redivivus are shaped by the harsh demands of a free-living lifestyle.</title>
        <authorList>
            <person name="Srinivasan J."/>
            <person name="Dillman A.R."/>
            <person name="Macchietto M.G."/>
            <person name="Heikkinen L."/>
            <person name="Lakso M."/>
            <person name="Fracchia K.M."/>
            <person name="Antoshechkin I."/>
            <person name="Mortazavi A."/>
            <person name="Wong G."/>
            <person name="Sternberg P.W."/>
        </authorList>
    </citation>
    <scope>NUCLEOTIDE SEQUENCE [LARGE SCALE GENOMIC DNA]</scope>
    <source>
        <strain evidence="1">MT8872</strain>
    </source>
</reference>
<dbReference type="Proteomes" id="UP000492821">
    <property type="component" value="Unassembled WGS sequence"/>
</dbReference>
<organism evidence="1 2">
    <name type="scientific">Panagrellus redivivus</name>
    <name type="common">Microworm</name>
    <dbReference type="NCBI Taxonomy" id="6233"/>
    <lineage>
        <taxon>Eukaryota</taxon>
        <taxon>Metazoa</taxon>
        <taxon>Ecdysozoa</taxon>
        <taxon>Nematoda</taxon>
        <taxon>Chromadorea</taxon>
        <taxon>Rhabditida</taxon>
        <taxon>Tylenchina</taxon>
        <taxon>Panagrolaimomorpha</taxon>
        <taxon>Panagrolaimoidea</taxon>
        <taxon>Panagrolaimidae</taxon>
        <taxon>Panagrellus</taxon>
    </lineage>
</organism>
<evidence type="ECO:0000313" key="1">
    <source>
        <dbReference type="Proteomes" id="UP000492821"/>
    </source>
</evidence>
<reference evidence="2" key="2">
    <citation type="submission" date="2020-10" db="UniProtKB">
        <authorList>
            <consortium name="WormBaseParasite"/>
        </authorList>
    </citation>
    <scope>IDENTIFICATION</scope>
</reference>
<proteinExistence type="predicted"/>
<keyword evidence="1" id="KW-1185">Reference proteome</keyword>
<protein>
    <submittedName>
        <fullName evidence="2">Uncharacterized protein</fullName>
    </submittedName>
</protein>
<accession>A0A7E4UTA3</accession>
<evidence type="ECO:0000313" key="2">
    <source>
        <dbReference type="WBParaSite" id="Pan_g12579.t1"/>
    </source>
</evidence>